<proteinExistence type="predicted"/>
<gene>
    <name evidence="1" type="ORF">STRAU_6807</name>
</gene>
<dbReference type="Proteomes" id="UP000014629">
    <property type="component" value="Unassembled WGS sequence"/>
</dbReference>
<dbReference type="GO" id="GO:0005975">
    <property type="term" value="P:carbohydrate metabolic process"/>
    <property type="evidence" value="ECO:0007669"/>
    <property type="project" value="InterPro"/>
</dbReference>
<dbReference type="Gene3D" id="1.50.10.10">
    <property type="match status" value="1"/>
</dbReference>
<keyword evidence="2" id="KW-1185">Reference proteome</keyword>
<sequence>MTSEFAEYVDPYTGAGCGARGFSWSAALALDLSVHGDVGGRGDVGVGVGVHRDTTAGPGSDEGARND</sequence>
<comment type="caution">
    <text evidence="1">The sequence shown here is derived from an EMBL/GenBank/DDBJ whole genome shotgun (WGS) entry which is preliminary data.</text>
</comment>
<protein>
    <submittedName>
        <fullName evidence="1">Uncharacterized protein</fullName>
    </submittedName>
</protein>
<reference evidence="1 2" key="1">
    <citation type="submission" date="2013-02" db="EMBL/GenBank/DDBJ databases">
        <title>Draft Genome Sequence of Streptomyces aurantiacus, Which Produces Setomimycin.</title>
        <authorList>
            <person name="Gruening B.A."/>
            <person name="Praeg A."/>
            <person name="Erxleben A."/>
            <person name="Guenther S."/>
            <person name="Mueller M."/>
        </authorList>
    </citation>
    <scope>NUCLEOTIDE SEQUENCE [LARGE SCALE GENOMIC DNA]</scope>
    <source>
        <strain evidence="1 2">JA 4570</strain>
    </source>
</reference>
<evidence type="ECO:0000313" key="1">
    <source>
        <dbReference type="EMBL" id="EPH40130.1"/>
    </source>
</evidence>
<accession>S3ZP68</accession>
<evidence type="ECO:0000313" key="2">
    <source>
        <dbReference type="Proteomes" id="UP000014629"/>
    </source>
</evidence>
<dbReference type="AlphaFoldDB" id="S3ZP68"/>
<organism evidence="1 2">
    <name type="scientific">Streptomyces aurantiacus JA 4570</name>
    <dbReference type="NCBI Taxonomy" id="1286094"/>
    <lineage>
        <taxon>Bacteria</taxon>
        <taxon>Bacillati</taxon>
        <taxon>Actinomycetota</taxon>
        <taxon>Actinomycetes</taxon>
        <taxon>Kitasatosporales</taxon>
        <taxon>Streptomycetaceae</taxon>
        <taxon>Streptomyces</taxon>
        <taxon>Streptomyces aurantiacus group</taxon>
    </lineage>
</organism>
<dbReference type="EMBL" id="AOPZ01000443">
    <property type="protein sequence ID" value="EPH40130.1"/>
    <property type="molecule type" value="Genomic_DNA"/>
</dbReference>
<dbReference type="InterPro" id="IPR012341">
    <property type="entry name" value="6hp_glycosidase-like_sf"/>
</dbReference>
<name>S3ZP68_9ACTN</name>